<dbReference type="EMBL" id="PKPP01007338">
    <property type="protein sequence ID" value="PWA53671.1"/>
    <property type="molecule type" value="Genomic_DNA"/>
</dbReference>
<feature type="compositionally biased region" description="Basic and acidic residues" evidence="1">
    <location>
        <begin position="51"/>
        <end position="80"/>
    </location>
</feature>
<feature type="region of interest" description="Disordered" evidence="1">
    <location>
        <begin position="50"/>
        <end position="80"/>
    </location>
</feature>
<accession>A0A2U1LXF5</accession>
<evidence type="ECO:0000313" key="2">
    <source>
        <dbReference type="EMBL" id="PWA53671.1"/>
    </source>
</evidence>
<gene>
    <name evidence="2" type="ORF">CTI12_AA443550</name>
</gene>
<dbReference type="Proteomes" id="UP000245207">
    <property type="component" value="Unassembled WGS sequence"/>
</dbReference>
<keyword evidence="3" id="KW-1185">Reference proteome</keyword>
<dbReference type="AlphaFoldDB" id="A0A2U1LXF5"/>
<comment type="caution">
    <text evidence="2">The sequence shown here is derived from an EMBL/GenBank/DDBJ whole genome shotgun (WGS) entry which is preliminary data.</text>
</comment>
<organism evidence="2 3">
    <name type="scientific">Artemisia annua</name>
    <name type="common">Sweet wormwood</name>
    <dbReference type="NCBI Taxonomy" id="35608"/>
    <lineage>
        <taxon>Eukaryota</taxon>
        <taxon>Viridiplantae</taxon>
        <taxon>Streptophyta</taxon>
        <taxon>Embryophyta</taxon>
        <taxon>Tracheophyta</taxon>
        <taxon>Spermatophyta</taxon>
        <taxon>Magnoliopsida</taxon>
        <taxon>eudicotyledons</taxon>
        <taxon>Gunneridae</taxon>
        <taxon>Pentapetalae</taxon>
        <taxon>asterids</taxon>
        <taxon>campanulids</taxon>
        <taxon>Asterales</taxon>
        <taxon>Asteraceae</taxon>
        <taxon>Asteroideae</taxon>
        <taxon>Anthemideae</taxon>
        <taxon>Artemisiinae</taxon>
        <taxon>Artemisia</taxon>
    </lineage>
</organism>
<reference evidence="2 3" key="1">
    <citation type="journal article" date="2018" name="Mol. Plant">
        <title>The genome of Artemisia annua provides insight into the evolution of Asteraceae family and artemisinin biosynthesis.</title>
        <authorList>
            <person name="Shen Q."/>
            <person name="Zhang L."/>
            <person name="Liao Z."/>
            <person name="Wang S."/>
            <person name="Yan T."/>
            <person name="Shi P."/>
            <person name="Liu M."/>
            <person name="Fu X."/>
            <person name="Pan Q."/>
            <person name="Wang Y."/>
            <person name="Lv Z."/>
            <person name="Lu X."/>
            <person name="Zhang F."/>
            <person name="Jiang W."/>
            <person name="Ma Y."/>
            <person name="Chen M."/>
            <person name="Hao X."/>
            <person name="Li L."/>
            <person name="Tang Y."/>
            <person name="Lv G."/>
            <person name="Zhou Y."/>
            <person name="Sun X."/>
            <person name="Brodelius P.E."/>
            <person name="Rose J.K.C."/>
            <person name="Tang K."/>
        </authorList>
    </citation>
    <scope>NUCLEOTIDE SEQUENCE [LARGE SCALE GENOMIC DNA]</scope>
    <source>
        <strain evidence="3">cv. Huhao1</strain>
        <tissue evidence="2">Leaf</tissue>
    </source>
</reference>
<sequence>MDVDLTQQNNIFSLVNHMQPIKTKMLSGMDLASFTDDNGTPSVVLKGTAIRPHEMSSTKKRDKCTRDTKRKLLDQKIEKD</sequence>
<proteinExistence type="predicted"/>
<evidence type="ECO:0000256" key="1">
    <source>
        <dbReference type="SAM" id="MobiDB-lite"/>
    </source>
</evidence>
<evidence type="ECO:0000313" key="3">
    <source>
        <dbReference type="Proteomes" id="UP000245207"/>
    </source>
</evidence>
<name>A0A2U1LXF5_ARTAN</name>
<protein>
    <submittedName>
        <fullName evidence="2">Uncharacterized protein</fullName>
    </submittedName>
</protein>